<protein>
    <submittedName>
        <fullName evidence="2">DUF4982 domain-containing protein</fullName>
    </submittedName>
</protein>
<dbReference type="Pfam" id="PF16355">
    <property type="entry name" value="DUF4982"/>
    <property type="match status" value="1"/>
</dbReference>
<dbReference type="EMBL" id="JAWCUA010000010">
    <property type="protein sequence ID" value="MDU0113770.1"/>
    <property type="molecule type" value="Genomic_DNA"/>
</dbReference>
<name>A0ABU3R274_9GAMM</name>
<feature type="domain" description="DUF4982" evidence="1">
    <location>
        <begin position="12"/>
        <end position="65"/>
    </location>
</feature>
<dbReference type="Gene3D" id="2.60.40.10">
    <property type="entry name" value="Immunoglobulins"/>
    <property type="match status" value="1"/>
</dbReference>
<dbReference type="Proteomes" id="UP001257914">
    <property type="component" value="Unassembled WGS sequence"/>
</dbReference>
<dbReference type="InterPro" id="IPR013783">
    <property type="entry name" value="Ig-like_fold"/>
</dbReference>
<keyword evidence="3" id="KW-1185">Reference proteome</keyword>
<evidence type="ECO:0000259" key="1">
    <source>
        <dbReference type="Pfam" id="PF16355"/>
    </source>
</evidence>
<evidence type="ECO:0000313" key="3">
    <source>
        <dbReference type="Proteomes" id="UP001257914"/>
    </source>
</evidence>
<comment type="caution">
    <text evidence="2">The sequence shown here is derived from an EMBL/GenBank/DDBJ whole genome shotgun (WGS) entry which is preliminary data.</text>
</comment>
<dbReference type="RefSeq" id="WP_315947374.1">
    <property type="nucleotide sequence ID" value="NZ_JAWCUA010000010.1"/>
</dbReference>
<dbReference type="InterPro" id="IPR032311">
    <property type="entry name" value="DUF4982"/>
</dbReference>
<evidence type="ECO:0000313" key="2">
    <source>
        <dbReference type="EMBL" id="MDU0113770.1"/>
    </source>
</evidence>
<accession>A0ABU3R274</accession>
<reference evidence="2 3" key="1">
    <citation type="submission" date="2023-10" db="EMBL/GenBank/DDBJ databases">
        <title>Psychrosphaera aquimaarina strain SW33 isolated from seawater.</title>
        <authorList>
            <person name="Bayburt H."/>
            <person name="Kim J.M."/>
            <person name="Choi B.J."/>
            <person name="Jeon C.O."/>
        </authorList>
    </citation>
    <scope>NUCLEOTIDE SEQUENCE [LARGE SCALE GENOMIC DNA]</scope>
    <source>
        <strain evidence="2 3">KCTC 52743</strain>
    </source>
</reference>
<gene>
    <name evidence="2" type="ORF">RT723_12330</name>
</gene>
<organism evidence="2 3">
    <name type="scientific">Psychrosphaera aquimarina</name>
    <dbReference type="NCBI Taxonomy" id="2044854"/>
    <lineage>
        <taxon>Bacteria</taxon>
        <taxon>Pseudomonadati</taxon>
        <taxon>Pseudomonadota</taxon>
        <taxon>Gammaproteobacteria</taxon>
        <taxon>Alteromonadales</taxon>
        <taxon>Pseudoalteromonadaceae</taxon>
        <taxon>Psychrosphaera</taxon>
    </lineage>
</organism>
<proteinExistence type="predicted"/>
<sequence length="182" mass="20043">MDTQEWAKEGRDVSVYCNTQSAELFLNGNSLGEKKRNATTFPAGGLVWKVPFKQGDNILNVVGRTPNAEDAKHQISVNYLIGEHGKVDKIALSVKKLANGNQLIEAQAIDEKGNRVLDYNKRSYFFNMTSHGKLIENQGTPTGSSIIEMASGYAAIEFVSGAKPTTIEYRNQNVKGVYIDVK</sequence>